<dbReference type="CDD" id="cd00093">
    <property type="entry name" value="HTH_XRE"/>
    <property type="match status" value="1"/>
</dbReference>
<dbReference type="Pfam" id="PF01381">
    <property type="entry name" value="HTH_3"/>
    <property type="match status" value="1"/>
</dbReference>
<dbReference type="InterPro" id="IPR052345">
    <property type="entry name" value="Rad_response_metalloprotease"/>
</dbReference>
<name>A0A1T4T362_9HYPH</name>
<dbReference type="PANTHER" id="PTHR43236:SF2">
    <property type="entry name" value="BLL0069 PROTEIN"/>
    <property type="match status" value="1"/>
</dbReference>
<dbReference type="EMBL" id="FUWJ01000012">
    <property type="protein sequence ID" value="SKA34873.1"/>
    <property type="molecule type" value="Genomic_DNA"/>
</dbReference>
<proteinExistence type="predicted"/>
<keyword evidence="3" id="KW-1185">Reference proteome</keyword>
<organism evidence="2 3">
    <name type="scientific">Enhydrobacter aerosaccus</name>
    <dbReference type="NCBI Taxonomy" id="225324"/>
    <lineage>
        <taxon>Bacteria</taxon>
        <taxon>Pseudomonadati</taxon>
        <taxon>Pseudomonadota</taxon>
        <taxon>Alphaproteobacteria</taxon>
        <taxon>Hyphomicrobiales</taxon>
        <taxon>Enhydrobacter</taxon>
    </lineage>
</organism>
<accession>A0A1T4T362</accession>
<evidence type="ECO:0000313" key="3">
    <source>
        <dbReference type="Proteomes" id="UP000190092"/>
    </source>
</evidence>
<dbReference type="InterPro" id="IPR010982">
    <property type="entry name" value="Lambda_DNA-bd_dom_sf"/>
</dbReference>
<gene>
    <name evidence="2" type="ORF">SAMN02745126_05566</name>
</gene>
<dbReference type="STRING" id="225324.SAMN02745126_05566"/>
<dbReference type="SMART" id="SM00530">
    <property type="entry name" value="HTH_XRE"/>
    <property type="match status" value="1"/>
</dbReference>
<dbReference type="GO" id="GO:0003677">
    <property type="term" value="F:DNA binding"/>
    <property type="evidence" value="ECO:0007669"/>
    <property type="project" value="InterPro"/>
</dbReference>
<dbReference type="Proteomes" id="UP000190092">
    <property type="component" value="Unassembled WGS sequence"/>
</dbReference>
<feature type="domain" description="HTH cro/C1-type" evidence="1">
    <location>
        <begin position="33"/>
        <end position="87"/>
    </location>
</feature>
<dbReference type="PROSITE" id="PS50943">
    <property type="entry name" value="HTH_CROC1"/>
    <property type="match status" value="1"/>
</dbReference>
<protein>
    <submittedName>
        <fullName evidence="2">Transcriptional regulator, contains XRE-family HTH domain</fullName>
    </submittedName>
</protein>
<dbReference type="RefSeq" id="WP_085937300.1">
    <property type="nucleotide sequence ID" value="NZ_FUWJ01000012.1"/>
</dbReference>
<dbReference type="OrthoDB" id="9797172at2"/>
<evidence type="ECO:0000259" key="1">
    <source>
        <dbReference type="PROSITE" id="PS50943"/>
    </source>
</evidence>
<dbReference type="SUPFAM" id="SSF47413">
    <property type="entry name" value="lambda repressor-like DNA-binding domains"/>
    <property type="match status" value="1"/>
</dbReference>
<evidence type="ECO:0000313" key="2">
    <source>
        <dbReference type="EMBL" id="SKA34873.1"/>
    </source>
</evidence>
<dbReference type="Gene3D" id="1.10.260.40">
    <property type="entry name" value="lambda repressor-like DNA-binding domains"/>
    <property type="match status" value="1"/>
</dbReference>
<dbReference type="AlphaFoldDB" id="A0A1T4T362"/>
<sequence length="169" mass="18742">MSLHQLRVDPLPSSPAKSMAVLHPVDIYIGLRLRQARALLGWNQQDLAAAVGLSAQQIQKYEIGANSLSAGRLYEFAAAMGVPVSYFFDDMLAALDIDQGEIRIRKHARHLFDVMALHETLNLVRAFCDIRDDHLRRHVIQMVRRIGNAANPQGALKEELLAAPPAAND</sequence>
<reference evidence="3" key="1">
    <citation type="submission" date="2017-02" db="EMBL/GenBank/DDBJ databases">
        <authorList>
            <person name="Varghese N."/>
            <person name="Submissions S."/>
        </authorList>
    </citation>
    <scope>NUCLEOTIDE SEQUENCE [LARGE SCALE GENOMIC DNA]</scope>
    <source>
        <strain evidence="3">ATCC 27094</strain>
    </source>
</reference>
<dbReference type="PANTHER" id="PTHR43236">
    <property type="entry name" value="ANTITOXIN HIGA1"/>
    <property type="match status" value="1"/>
</dbReference>
<dbReference type="InterPro" id="IPR001387">
    <property type="entry name" value="Cro/C1-type_HTH"/>
</dbReference>